<dbReference type="Proteomes" id="UP000426027">
    <property type="component" value="Chromosome"/>
</dbReference>
<evidence type="ECO:0000313" key="1">
    <source>
        <dbReference type="EMBL" id="QGW29295.1"/>
    </source>
</evidence>
<keyword evidence="2" id="KW-1185">Reference proteome</keyword>
<protein>
    <recommendedName>
        <fullName evidence="3">Thioredoxin family protein</fullName>
    </recommendedName>
</protein>
<reference evidence="1 2" key="1">
    <citation type="submission" date="2019-11" db="EMBL/GenBank/DDBJ databases">
        <authorList>
            <person name="Im W.T."/>
        </authorList>
    </citation>
    <scope>NUCLEOTIDE SEQUENCE [LARGE SCALE GENOMIC DNA]</scope>
    <source>
        <strain evidence="1 2">SB-02</strain>
    </source>
</reference>
<sequence length="438" mass="50014">MSVQVLSQATFFSGGFDTALKTSASQGKLLMVILDSKTCYKCNEATTIGLLSEDARKINDSCLIFRPAVNSRFADSLRRIHLTNPDEAFAVLFFDETGTVVYRVAMTSNQSATYLNFMRTAFSRSLGNKQVAVLEKEWQSQPSSLALTKRLIELRLNNRMESDSLVQHYVRLLPADSLATQETLKLMLISAPIIASAVDSLMYKYYPQLQKAWLIFKKNEQDEINFRKINKSMDRAVADKNLKLGVLVANYSKNIQGSKRIGEYVFYREFLRYCYAAKDTLNYFRQADLFAKDFFMSLAIDSLDREDSLMVNKWKNEPDTSANTATKTMSGSALKPNAIASRREKVGMELNRLAWQVYELYRNPTILLEAKKWSKRSVEMIRLPEFLDTYGRLLYQTGDVGLAIEQMKMAVQICDDLEIPNVEFTAILRKMEKGLPLR</sequence>
<organism evidence="1 2">
    <name type="scientific">Phnomibacter ginsenosidimutans</name>
    <dbReference type="NCBI Taxonomy" id="2676868"/>
    <lineage>
        <taxon>Bacteria</taxon>
        <taxon>Pseudomonadati</taxon>
        <taxon>Bacteroidota</taxon>
        <taxon>Chitinophagia</taxon>
        <taxon>Chitinophagales</taxon>
        <taxon>Chitinophagaceae</taxon>
        <taxon>Phnomibacter</taxon>
    </lineage>
</organism>
<dbReference type="RefSeq" id="WP_157479647.1">
    <property type="nucleotide sequence ID" value="NZ_CP046566.1"/>
</dbReference>
<evidence type="ECO:0008006" key="3">
    <source>
        <dbReference type="Google" id="ProtNLM"/>
    </source>
</evidence>
<dbReference type="AlphaFoldDB" id="A0A6I6GLF1"/>
<dbReference type="KEGG" id="fls:GLV81_15285"/>
<name>A0A6I6GLF1_9BACT</name>
<accession>A0A6I6GLF1</accession>
<proteinExistence type="predicted"/>
<evidence type="ECO:0000313" key="2">
    <source>
        <dbReference type="Proteomes" id="UP000426027"/>
    </source>
</evidence>
<dbReference type="EMBL" id="CP046566">
    <property type="protein sequence ID" value="QGW29295.1"/>
    <property type="molecule type" value="Genomic_DNA"/>
</dbReference>
<gene>
    <name evidence="1" type="ORF">GLV81_15285</name>
</gene>